<dbReference type="SUPFAM" id="SSF53474">
    <property type="entry name" value="alpha/beta-Hydrolases"/>
    <property type="match status" value="1"/>
</dbReference>
<dbReference type="RefSeq" id="WP_207274385.1">
    <property type="nucleotide sequence ID" value="NZ_JAFMPK010000026.1"/>
</dbReference>
<dbReference type="InterPro" id="IPR029058">
    <property type="entry name" value="AB_hydrolase_fold"/>
</dbReference>
<dbReference type="InterPro" id="IPR023302">
    <property type="entry name" value="Pept_S9A_N"/>
</dbReference>
<dbReference type="Pfam" id="PF00326">
    <property type="entry name" value="Peptidase_S9"/>
    <property type="match status" value="1"/>
</dbReference>
<accession>A0ABS3I5X2</accession>
<dbReference type="Gene3D" id="3.40.50.1820">
    <property type="entry name" value="alpha/beta hydrolase"/>
    <property type="match status" value="1"/>
</dbReference>
<keyword evidence="3" id="KW-0720">Serine protease</keyword>
<evidence type="ECO:0000256" key="2">
    <source>
        <dbReference type="ARBA" id="ARBA00022801"/>
    </source>
</evidence>
<organism evidence="6 7">
    <name type="scientific">Myceligenerans salitolerans</name>
    <dbReference type="NCBI Taxonomy" id="1230528"/>
    <lineage>
        <taxon>Bacteria</taxon>
        <taxon>Bacillati</taxon>
        <taxon>Actinomycetota</taxon>
        <taxon>Actinomycetes</taxon>
        <taxon>Micrococcales</taxon>
        <taxon>Promicromonosporaceae</taxon>
        <taxon>Myceligenerans</taxon>
    </lineage>
</organism>
<evidence type="ECO:0000313" key="6">
    <source>
        <dbReference type="EMBL" id="MBO0608404.1"/>
    </source>
</evidence>
<evidence type="ECO:0000259" key="5">
    <source>
        <dbReference type="Pfam" id="PF02897"/>
    </source>
</evidence>
<dbReference type="PANTHER" id="PTHR42881">
    <property type="entry name" value="PROLYL ENDOPEPTIDASE"/>
    <property type="match status" value="1"/>
</dbReference>
<dbReference type="InterPro" id="IPR001375">
    <property type="entry name" value="Peptidase_S9_cat"/>
</dbReference>
<evidence type="ECO:0000259" key="4">
    <source>
        <dbReference type="Pfam" id="PF00326"/>
    </source>
</evidence>
<dbReference type="Proteomes" id="UP000664617">
    <property type="component" value="Unassembled WGS sequence"/>
</dbReference>
<evidence type="ECO:0000256" key="3">
    <source>
        <dbReference type="ARBA" id="ARBA00022825"/>
    </source>
</evidence>
<dbReference type="EMBL" id="JAFMPK010000026">
    <property type="protein sequence ID" value="MBO0608404.1"/>
    <property type="molecule type" value="Genomic_DNA"/>
</dbReference>
<evidence type="ECO:0000256" key="1">
    <source>
        <dbReference type="ARBA" id="ARBA00022670"/>
    </source>
</evidence>
<dbReference type="InterPro" id="IPR051167">
    <property type="entry name" value="Prolyl_oligopep/macrocyclase"/>
</dbReference>
<sequence length="721" mass="78718">MTAVPSTPLAPSDDPYTWLEDVSGDDALGWVRDRNADMSARLGGELFDEIEKQVREVLDAEDKIPHVSQIGEYYYNFWRDARHVRGVWRRTTPSSYVTDHPEWETVLDLDALAEEEGESWVWHGASVLRPAPDRLAAGEPWRHALVDLSPGGSDTDVTREFDLVDKRFVPAAEGGFVRSAAKGSLGWVDADTVYLSTDFGEGTTTTSGYPRIAKLWRRGTPPEEAVTVFEGEATDVAVSARRSRTPGFERDLVVRAPSFFTSETWLVRHVGTPEQELVRIDVPGSANVGLHREWLLVRLREDWEVTGDDGPRTYPAGSLLAAPLDAFLAGRRRMTVLFEPTPTRSLAGTTWTRHHLVVNVLDDVTNQPYVLTPPDVPDGPGAADVLGRPWARSEFPVAGDLLSVGVSAVDAVDSDDVWVTTTGFLTPPTLARGTVVGPGDEQAPPAPLKSAPDRFDAGGLAARQRFTTSDDGTRVPYFLVGPAAVLDGDATAPALLWGYGGFEIALQPAYSGTIGRAWLERGGVYAVANIRGGGEYGPAWHQAALREKRHRAYEDFAAVARDIVRTGITEPGRLGMEGRSNGGLLAGNMLTQYPDLFGAVIVGVPLLDMKRYSHLLAGASWMAEYGDPDTDDWEFLQGFSPYHLFSQDRDYPPVLFTTSTKDDRVHPGHARKLAALMLAHGKDVTYYENIEGGHGGAADNGQAAYMAATHWTFLWKRLGGA</sequence>
<feature type="domain" description="Peptidase S9 prolyl oligopeptidase catalytic" evidence="4">
    <location>
        <begin position="518"/>
        <end position="719"/>
    </location>
</feature>
<feature type="domain" description="Peptidase S9A N-terminal" evidence="5">
    <location>
        <begin position="13"/>
        <end position="429"/>
    </location>
</feature>
<name>A0ABS3I5X2_9MICO</name>
<reference evidence="7" key="2">
    <citation type="submission" date="2023-07" db="EMBL/GenBank/DDBJ databases">
        <title>Myceligenerans salitolerans sp. nov., a halotolerant actinomycete isolated from a salt lake in Xinjiang, China.</title>
        <authorList>
            <person name="Guan T."/>
        </authorList>
    </citation>
    <scope>NUCLEOTIDE SEQUENCE [LARGE SCALE GENOMIC DNA]</scope>
    <source>
        <strain evidence="7">XHU 5031</strain>
    </source>
</reference>
<reference evidence="6 7" key="1">
    <citation type="submission" date="2021-03" db="EMBL/GenBank/DDBJ databases">
        <authorList>
            <person name="Xin L."/>
        </authorList>
    </citation>
    <scope>NUCLEOTIDE SEQUENCE [LARGE SCALE GENOMIC DNA]</scope>
    <source>
        <strain evidence="6 7">XHU 5031</strain>
    </source>
</reference>
<comment type="caution">
    <text evidence="6">The sequence shown here is derived from an EMBL/GenBank/DDBJ whole genome shotgun (WGS) entry which is preliminary data.</text>
</comment>
<gene>
    <name evidence="6" type="ORF">J0911_05100</name>
</gene>
<keyword evidence="1" id="KW-0645">Protease</keyword>
<proteinExistence type="predicted"/>
<keyword evidence="7" id="KW-1185">Reference proteome</keyword>
<dbReference type="InterPro" id="IPR002470">
    <property type="entry name" value="Peptidase_S9A"/>
</dbReference>
<dbReference type="Pfam" id="PF02897">
    <property type="entry name" value="Peptidase_S9_N"/>
    <property type="match status" value="1"/>
</dbReference>
<keyword evidence="2" id="KW-0378">Hydrolase</keyword>
<protein>
    <submittedName>
        <fullName evidence="6">S9 family peptidase</fullName>
    </submittedName>
</protein>
<evidence type="ECO:0000313" key="7">
    <source>
        <dbReference type="Proteomes" id="UP000664617"/>
    </source>
</evidence>
<dbReference type="Gene3D" id="2.130.10.120">
    <property type="entry name" value="Prolyl oligopeptidase, N-terminal domain"/>
    <property type="match status" value="1"/>
</dbReference>
<dbReference type="SUPFAM" id="SSF50993">
    <property type="entry name" value="Peptidase/esterase 'gauge' domain"/>
    <property type="match status" value="1"/>
</dbReference>
<dbReference type="PRINTS" id="PR00862">
    <property type="entry name" value="PROLIGOPTASE"/>
</dbReference>
<dbReference type="PANTHER" id="PTHR42881:SF13">
    <property type="entry name" value="PROLYL ENDOPEPTIDASE"/>
    <property type="match status" value="1"/>
</dbReference>